<keyword evidence="3" id="KW-1185">Reference proteome</keyword>
<evidence type="ECO:0000313" key="3">
    <source>
        <dbReference type="Proteomes" id="UP001500279"/>
    </source>
</evidence>
<comment type="caution">
    <text evidence="2">The sequence shown here is derived from an EMBL/GenBank/DDBJ whole genome shotgun (WGS) entry which is preliminary data.</text>
</comment>
<feature type="transmembrane region" description="Helical" evidence="1">
    <location>
        <begin position="44"/>
        <end position="63"/>
    </location>
</feature>
<accession>A0ABN1KIP9</accession>
<evidence type="ECO:0000313" key="2">
    <source>
        <dbReference type="EMBL" id="GAA0768085.1"/>
    </source>
</evidence>
<feature type="transmembrane region" description="Helical" evidence="1">
    <location>
        <begin position="69"/>
        <end position="89"/>
    </location>
</feature>
<protein>
    <submittedName>
        <fullName evidence="2">Uncharacterized protein</fullName>
    </submittedName>
</protein>
<dbReference type="Proteomes" id="UP001500279">
    <property type="component" value="Unassembled WGS sequence"/>
</dbReference>
<name>A0ABN1KIP9_9BURK</name>
<organism evidence="2 3">
    <name type="scientific">Ideonella azotifigens</name>
    <dbReference type="NCBI Taxonomy" id="513160"/>
    <lineage>
        <taxon>Bacteria</taxon>
        <taxon>Pseudomonadati</taxon>
        <taxon>Pseudomonadota</taxon>
        <taxon>Betaproteobacteria</taxon>
        <taxon>Burkholderiales</taxon>
        <taxon>Sphaerotilaceae</taxon>
        <taxon>Ideonella</taxon>
    </lineage>
</organism>
<reference evidence="2 3" key="1">
    <citation type="journal article" date="2019" name="Int. J. Syst. Evol. Microbiol.">
        <title>The Global Catalogue of Microorganisms (GCM) 10K type strain sequencing project: providing services to taxonomists for standard genome sequencing and annotation.</title>
        <authorList>
            <consortium name="The Broad Institute Genomics Platform"/>
            <consortium name="The Broad Institute Genome Sequencing Center for Infectious Disease"/>
            <person name="Wu L."/>
            <person name="Ma J."/>
        </authorList>
    </citation>
    <scope>NUCLEOTIDE SEQUENCE [LARGE SCALE GENOMIC DNA]</scope>
    <source>
        <strain evidence="2 3">JCM 15503</strain>
    </source>
</reference>
<keyword evidence="1" id="KW-0472">Membrane</keyword>
<sequence>MGPLDAIWHLLNFFGPALGVGLIATGLAKLMWHRPLRRVPFARLALWTMGAGALVLLFGLVLFGRDGRMATYAMLVAATALALWWRGWVRPH</sequence>
<feature type="transmembrane region" description="Helical" evidence="1">
    <location>
        <begin position="6"/>
        <end position="32"/>
    </location>
</feature>
<keyword evidence="1" id="KW-1133">Transmembrane helix</keyword>
<proteinExistence type="predicted"/>
<dbReference type="EMBL" id="BAAAEW010000047">
    <property type="protein sequence ID" value="GAA0768085.1"/>
    <property type="molecule type" value="Genomic_DNA"/>
</dbReference>
<keyword evidence="1" id="KW-0812">Transmembrane</keyword>
<evidence type="ECO:0000256" key="1">
    <source>
        <dbReference type="SAM" id="Phobius"/>
    </source>
</evidence>
<gene>
    <name evidence="2" type="ORF">GCM10009107_57600</name>
</gene>
<dbReference type="RefSeq" id="WP_141290270.1">
    <property type="nucleotide sequence ID" value="NZ_BAAAEW010000047.1"/>
</dbReference>